<accession>A0A6I8S9W4</accession>
<evidence type="ECO:0000313" key="10">
    <source>
        <dbReference type="RefSeq" id="XP_004914919.1"/>
    </source>
</evidence>
<keyword evidence="9" id="KW-1185">Reference proteome</keyword>
<feature type="transmembrane region" description="Helical" evidence="7">
    <location>
        <begin position="97"/>
        <end position="116"/>
    </location>
</feature>
<keyword evidence="5 7" id="KW-0472">Membrane</keyword>
<dbReference type="KEGG" id="xtr:101733527"/>
<dbReference type="OMA" id="ARIKACY"/>
<comment type="subcellular location">
    <subcellularLocation>
        <location evidence="1">Membrane</location>
        <topology evidence="1">Single-pass membrane protein</topology>
    </subcellularLocation>
</comment>
<dbReference type="OrthoDB" id="8193498at2759"/>
<evidence type="ECO:0000256" key="6">
    <source>
        <dbReference type="SAM" id="MobiDB-lite"/>
    </source>
</evidence>
<evidence type="ECO:0000313" key="11">
    <source>
        <dbReference type="Xenbase" id="XB-GENE-6468716"/>
    </source>
</evidence>
<evidence type="ECO:0000256" key="1">
    <source>
        <dbReference type="ARBA" id="ARBA00004167"/>
    </source>
</evidence>
<comment type="similarity">
    <text evidence="2">Belongs to the UPF0389 family.</text>
</comment>
<gene>
    <name evidence="8 10 11" type="primary">fam162b</name>
</gene>
<evidence type="ECO:0000313" key="8">
    <source>
        <dbReference type="Ensembl" id="ENSXETP00000093652"/>
    </source>
</evidence>
<dbReference type="AGR" id="Xenbase:XB-GENE-6468716"/>
<organism evidence="8">
    <name type="scientific">Xenopus tropicalis</name>
    <name type="common">Western clawed frog</name>
    <name type="synonym">Silurana tropicalis</name>
    <dbReference type="NCBI Taxonomy" id="8364"/>
    <lineage>
        <taxon>Eukaryota</taxon>
        <taxon>Metazoa</taxon>
        <taxon>Chordata</taxon>
        <taxon>Craniata</taxon>
        <taxon>Vertebrata</taxon>
        <taxon>Euteleostomi</taxon>
        <taxon>Amphibia</taxon>
        <taxon>Batrachia</taxon>
        <taxon>Anura</taxon>
        <taxon>Pipoidea</taxon>
        <taxon>Pipidae</taxon>
        <taxon>Xenopodinae</taxon>
        <taxon>Xenopus</taxon>
        <taxon>Silurana</taxon>
    </lineage>
</organism>
<feature type="compositionally biased region" description="Basic and acidic residues" evidence="6">
    <location>
        <begin position="137"/>
        <end position="155"/>
    </location>
</feature>
<dbReference type="Bgee" id="ENSXETG00000036478">
    <property type="expression patterns" value="Expressed in ovary and 1 other cell type or tissue"/>
</dbReference>
<name>A0A6I8S9W4_XENTR</name>
<dbReference type="Proteomes" id="UP000008143">
    <property type="component" value="Chromosome 5"/>
</dbReference>
<dbReference type="InterPro" id="IPR009432">
    <property type="entry name" value="DUF1075"/>
</dbReference>
<evidence type="ECO:0000256" key="2">
    <source>
        <dbReference type="ARBA" id="ARBA00007363"/>
    </source>
</evidence>
<proteinExistence type="inferred from homology"/>
<keyword evidence="3 7" id="KW-0812">Transmembrane</keyword>
<evidence type="ECO:0000256" key="5">
    <source>
        <dbReference type="ARBA" id="ARBA00023136"/>
    </source>
</evidence>
<dbReference type="GO" id="GO:0016020">
    <property type="term" value="C:membrane"/>
    <property type="evidence" value="ECO:0007669"/>
    <property type="project" value="UniProtKB-SubCell"/>
</dbReference>
<reference evidence="8" key="1">
    <citation type="journal article" date="2010" name="Science">
        <title>The genome of the Western clawed frog Xenopus tropicalis.</title>
        <authorList>
            <person name="Hellsten U."/>
            <person name="Harland R.M."/>
            <person name="Gilchrist M.J."/>
            <person name="Hendrix D."/>
            <person name="Jurka J."/>
            <person name="Kapitonov V."/>
            <person name="Ovcharenko I."/>
            <person name="Putnam N.H."/>
            <person name="Shu S."/>
            <person name="Taher L."/>
            <person name="Blitz I.L."/>
            <person name="Blumberg B."/>
            <person name="Dichmann D.S."/>
            <person name="Dubchak I."/>
            <person name="Amaya E."/>
            <person name="Detter J.C."/>
            <person name="Fletcher R."/>
            <person name="Gerhard D.S."/>
            <person name="Goodstein D."/>
            <person name="Graves T."/>
            <person name="Grigoriev I.V."/>
            <person name="Grimwood J."/>
            <person name="Kawashima T."/>
            <person name="Lindquist E."/>
            <person name="Lucas S.M."/>
            <person name="Mead P.E."/>
            <person name="Mitros T."/>
            <person name="Ogino H."/>
            <person name="Ohta Y."/>
            <person name="Poliakov A.V."/>
            <person name="Pollet N."/>
            <person name="Robert J."/>
            <person name="Salamov A."/>
            <person name="Sater A.K."/>
            <person name="Schmutz J."/>
            <person name="Terry A."/>
            <person name="Vize P.D."/>
            <person name="Warren W.C."/>
            <person name="Wells D."/>
            <person name="Wills A."/>
            <person name="Wilson R.K."/>
            <person name="Zimmerman L.B."/>
            <person name="Zorn A.M."/>
            <person name="Grainger R."/>
            <person name="Grammer T."/>
            <person name="Khokha M.K."/>
            <person name="Richardson P.M."/>
            <person name="Rokhsar D.S."/>
        </authorList>
    </citation>
    <scope>NUCLEOTIDE SEQUENCE [LARGE SCALE GENOMIC DNA]</scope>
    <source>
        <strain evidence="8">Nigerian</strain>
    </source>
</reference>
<dbReference type="GeneTree" id="ENSGT00640000091497"/>
<dbReference type="Pfam" id="PF06388">
    <property type="entry name" value="DUF1075"/>
    <property type="match status" value="1"/>
</dbReference>
<evidence type="ECO:0000256" key="4">
    <source>
        <dbReference type="ARBA" id="ARBA00022989"/>
    </source>
</evidence>
<dbReference type="RefSeq" id="XP_004914919.1">
    <property type="nucleotide sequence ID" value="XM_004914862.3"/>
</dbReference>
<dbReference type="AlphaFoldDB" id="A0A6I8S9W4"/>
<dbReference type="Ensembl" id="ENSXETT00000091347">
    <property type="protein sequence ID" value="ENSXETP00000093652"/>
    <property type="gene ID" value="ENSXETG00000036478"/>
</dbReference>
<dbReference type="Xenbase" id="XB-GENE-6468716">
    <property type="gene designation" value="fam162b"/>
</dbReference>
<evidence type="ECO:0000256" key="7">
    <source>
        <dbReference type="SAM" id="Phobius"/>
    </source>
</evidence>
<dbReference type="GeneID" id="101733527"/>
<feature type="region of interest" description="Disordered" evidence="6">
    <location>
        <begin position="136"/>
        <end position="155"/>
    </location>
</feature>
<dbReference type="PANTHER" id="PTHR13674:SF3">
    <property type="entry name" value="PROTEIN FAM162B"/>
    <property type="match status" value="1"/>
</dbReference>
<dbReference type="CTD" id="221303"/>
<evidence type="ECO:0000256" key="3">
    <source>
        <dbReference type="ARBA" id="ARBA00022692"/>
    </source>
</evidence>
<reference evidence="8" key="2">
    <citation type="submission" date="2020-05" db="UniProtKB">
        <authorList>
            <consortium name="Ensembl"/>
        </authorList>
    </citation>
    <scope>IDENTIFICATION</scope>
</reference>
<dbReference type="PANTHER" id="PTHR13674">
    <property type="entry name" value="GROWTH AND TRANSFORMATION-DEPENDENT PROTEIN"/>
    <property type="match status" value="1"/>
</dbReference>
<reference evidence="10" key="3">
    <citation type="submission" date="2025-04" db="UniProtKB">
        <authorList>
            <consortium name="RefSeq"/>
        </authorList>
    </citation>
    <scope>IDENTIFICATION</scope>
    <source>
        <strain evidence="10">Nigerian</strain>
        <tissue evidence="10">Liver and blood</tissue>
    </source>
</reference>
<evidence type="ECO:0000313" key="9">
    <source>
        <dbReference type="Proteomes" id="UP000008143"/>
    </source>
</evidence>
<protein>
    <submittedName>
        <fullName evidence="8">Family with sequence similarity 162 member B</fullName>
    </submittedName>
    <submittedName>
        <fullName evidence="10">Protein FAM162B</fullName>
    </submittedName>
</protein>
<keyword evidence="4 7" id="KW-1133">Transmembrane helix</keyword>
<sequence length="155" mass="17744">MFATVSVRRGFGLNKILFKRSQQQLTFPSHRSQVLHYSSDYNHKDGGSKSKVPRHKPTLFDKKILMWTGRFQSEEEIPSTISIETLDRARNKARIKACYIMIGLTIIACFAVVVSGKKAAARHESLTSLNLAKKAKWRQEAKNKQNNENDEHKTQ</sequence>